<keyword evidence="2" id="KW-1185">Reference proteome</keyword>
<accession>A0ACC1QD64</accession>
<evidence type="ECO:0000313" key="1">
    <source>
        <dbReference type="EMBL" id="KAJ3473218.1"/>
    </source>
</evidence>
<evidence type="ECO:0000313" key="2">
    <source>
        <dbReference type="Proteomes" id="UP001148737"/>
    </source>
</evidence>
<reference evidence="1" key="1">
    <citation type="submission" date="2022-07" db="EMBL/GenBank/DDBJ databases">
        <title>Genome Sequence of Lecanicillium saksenae.</title>
        <authorList>
            <person name="Buettner E."/>
        </authorList>
    </citation>
    <scope>NUCLEOTIDE SEQUENCE</scope>
    <source>
        <strain evidence="1">VT-O1</strain>
    </source>
</reference>
<dbReference type="EMBL" id="JANAKD010002616">
    <property type="protein sequence ID" value="KAJ3473218.1"/>
    <property type="molecule type" value="Genomic_DNA"/>
</dbReference>
<organism evidence="1 2">
    <name type="scientific">Lecanicillium saksenae</name>
    <dbReference type="NCBI Taxonomy" id="468837"/>
    <lineage>
        <taxon>Eukaryota</taxon>
        <taxon>Fungi</taxon>
        <taxon>Dikarya</taxon>
        <taxon>Ascomycota</taxon>
        <taxon>Pezizomycotina</taxon>
        <taxon>Sordariomycetes</taxon>
        <taxon>Hypocreomycetidae</taxon>
        <taxon>Hypocreales</taxon>
        <taxon>Cordycipitaceae</taxon>
        <taxon>Lecanicillium</taxon>
    </lineage>
</organism>
<comment type="caution">
    <text evidence="1">The sequence shown here is derived from an EMBL/GenBank/DDBJ whole genome shotgun (WGS) entry which is preliminary data.</text>
</comment>
<sequence>MPSFKPPPHVSLDPFRPTLARISACVLAVGRFLSLLASLPASELAHFSAGDWGRLVLAVVVAMRLSFPLAECPELDSAWAREQLGFGAFLDVMTREASAVAELTTAAKRVDVVSASRVVMMVVREKYEKRLAVLERQQREEQRAQAHLELPRPRCPMLDGSLESYFPFWGGQAATNVPPSMAFVDGIVQGDELLDAWGDDALDWINPEQDML</sequence>
<dbReference type="Proteomes" id="UP001148737">
    <property type="component" value="Unassembled WGS sequence"/>
</dbReference>
<protein>
    <submittedName>
        <fullName evidence="1">Uncharacterized protein</fullName>
    </submittedName>
</protein>
<name>A0ACC1QD64_9HYPO</name>
<gene>
    <name evidence="1" type="ORF">NLG97_g10443</name>
</gene>
<proteinExistence type="predicted"/>